<keyword evidence="2 3" id="KW-0560">Oxidoreductase</keyword>
<sequence length="255" mass="27235">MQLNNFDESFSLEGKNAIITGACSGIGLETAKMFARKGANIFSFDVRVSDELETYVKEQGRQCVSYAGDITMEADILEAVQTACSQLGKPDILVNCAGIGGTETAENTSEDMWDRIIAVDLKGTVRMTQAVGKVMLANGGGKIVNIGSQAGVVALDRHLAYGSAKAGVIYATKQFAMEWAKHNINVNCISPTVILTKMVEDTWTEEEKEVFLGKIPARRFGYPKEIAACAAFLSSDAATLLNGANVVVDGGYTIA</sequence>
<dbReference type="InterPro" id="IPR002347">
    <property type="entry name" value="SDR_fam"/>
</dbReference>
<dbReference type="SUPFAM" id="SSF51735">
    <property type="entry name" value="NAD(P)-binding Rossmann-fold domains"/>
    <property type="match status" value="1"/>
</dbReference>
<gene>
    <name evidence="3" type="ORF">L0N08_27435</name>
</gene>
<comment type="similarity">
    <text evidence="1">Belongs to the short-chain dehydrogenases/reductases (SDR) family.</text>
</comment>
<dbReference type="EC" id="1.1.1.47" evidence="3"/>
<dbReference type="FunFam" id="3.40.50.720:FF:000084">
    <property type="entry name" value="Short-chain dehydrogenase reductase"/>
    <property type="match status" value="1"/>
</dbReference>
<dbReference type="RefSeq" id="WP_118713368.1">
    <property type="nucleotide sequence ID" value="NZ_JAJCID010000054.1"/>
</dbReference>
<dbReference type="Proteomes" id="UP001299608">
    <property type="component" value="Unassembled WGS sequence"/>
</dbReference>
<dbReference type="GO" id="GO:0008206">
    <property type="term" value="P:bile acid metabolic process"/>
    <property type="evidence" value="ECO:0007669"/>
    <property type="project" value="UniProtKB-ARBA"/>
</dbReference>
<dbReference type="Pfam" id="PF13561">
    <property type="entry name" value="adh_short_C2"/>
    <property type="match status" value="1"/>
</dbReference>
<organism evidence="3 4">
    <name type="scientific">Enterocloster aldenensis</name>
    <dbReference type="NCBI Taxonomy" id="358742"/>
    <lineage>
        <taxon>Bacteria</taxon>
        <taxon>Bacillati</taxon>
        <taxon>Bacillota</taxon>
        <taxon>Clostridia</taxon>
        <taxon>Lachnospirales</taxon>
        <taxon>Lachnospiraceae</taxon>
        <taxon>Enterocloster</taxon>
    </lineage>
</organism>
<protein>
    <submittedName>
        <fullName evidence="3">Glucose 1-dehydrogenase</fullName>
        <ecNumber evidence="3">1.1.1.47</ecNumber>
    </submittedName>
</protein>
<dbReference type="AlphaFoldDB" id="A0AAW5BYX8"/>
<dbReference type="PRINTS" id="PR00081">
    <property type="entry name" value="GDHRDH"/>
</dbReference>
<dbReference type="GO" id="GO:0047936">
    <property type="term" value="F:glucose 1-dehydrogenase [NAD(P)+] activity"/>
    <property type="evidence" value="ECO:0007669"/>
    <property type="project" value="UniProtKB-EC"/>
</dbReference>
<dbReference type="NCBIfam" id="NF005559">
    <property type="entry name" value="PRK07231.1"/>
    <property type="match status" value="1"/>
</dbReference>
<name>A0AAW5BYX8_9FIRM</name>
<dbReference type="Gene3D" id="3.40.50.720">
    <property type="entry name" value="NAD(P)-binding Rossmann-like Domain"/>
    <property type="match status" value="1"/>
</dbReference>
<proteinExistence type="inferred from homology"/>
<evidence type="ECO:0000313" key="4">
    <source>
        <dbReference type="Proteomes" id="UP001299608"/>
    </source>
</evidence>
<reference evidence="3" key="1">
    <citation type="submission" date="2022-01" db="EMBL/GenBank/DDBJ databases">
        <title>Collection of gut derived symbiotic bacterial strains cultured from healthy donors.</title>
        <authorList>
            <person name="Lin H."/>
            <person name="Kohout C."/>
            <person name="Waligurski E."/>
            <person name="Pamer E.G."/>
        </authorList>
    </citation>
    <scope>NUCLEOTIDE SEQUENCE</scope>
    <source>
        <strain evidence="3">DFI.6.55</strain>
    </source>
</reference>
<evidence type="ECO:0000256" key="2">
    <source>
        <dbReference type="ARBA" id="ARBA00023002"/>
    </source>
</evidence>
<dbReference type="CDD" id="cd05233">
    <property type="entry name" value="SDR_c"/>
    <property type="match status" value="1"/>
</dbReference>
<dbReference type="InterPro" id="IPR036291">
    <property type="entry name" value="NAD(P)-bd_dom_sf"/>
</dbReference>
<accession>A0AAW5BYX8</accession>
<dbReference type="PANTHER" id="PTHR42760:SF115">
    <property type="entry name" value="3-OXOACYL-[ACYL-CARRIER-PROTEIN] REDUCTASE FABG"/>
    <property type="match status" value="1"/>
</dbReference>
<dbReference type="EMBL" id="JAKNGE010000053">
    <property type="protein sequence ID" value="MCG4749152.1"/>
    <property type="molecule type" value="Genomic_DNA"/>
</dbReference>
<dbReference type="PANTHER" id="PTHR42760">
    <property type="entry name" value="SHORT-CHAIN DEHYDROGENASES/REDUCTASES FAMILY MEMBER"/>
    <property type="match status" value="1"/>
</dbReference>
<dbReference type="PRINTS" id="PR00080">
    <property type="entry name" value="SDRFAMILY"/>
</dbReference>
<comment type="caution">
    <text evidence="3">The sequence shown here is derived from an EMBL/GenBank/DDBJ whole genome shotgun (WGS) entry which is preliminary data.</text>
</comment>
<evidence type="ECO:0000256" key="1">
    <source>
        <dbReference type="ARBA" id="ARBA00006484"/>
    </source>
</evidence>
<evidence type="ECO:0000313" key="3">
    <source>
        <dbReference type="EMBL" id="MCG4749152.1"/>
    </source>
</evidence>